<dbReference type="CDD" id="cd06445">
    <property type="entry name" value="ATase"/>
    <property type="match status" value="1"/>
</dbReference>
<dbReference type="GO" id="GO:0006281">
    <property type="term" value="P:DNA repair"/>
    <property type="evidence" value="ECO:0007669"/>
    <property type="project" value="UniProtKB-KW"/>
</dbReference>
<dbReference type="InterPro" id="IPR014048">
    <property type="entry name" value="MethylDNA_cys_MeTrfase_DNA-bd"/>
</dbReference>
<evidence type="ECO:0000256" key="2">
    <source>
        <dbReference type="ARBA" id="ARBA00022603"/>
    </source>
</evidence>
<comment type="caution">
    <text evidence="8">The sequence shown here is derived from an EMBL/GenBank/DDBJ whole genome shotgun (WGS) entry which is preliminary data.</text>
</comment>
<reference evidence="8" key="2">
    <citation type="journal article" date="2021" name="Microbiome">
        <title>Successional dynamics and alternative stable states in a saline activated sludge microbial community over 9 years.</title>
        <authorList>
            <person name="Wang Y."/>
            <person name="Ye J."/>
            <person name="Ju F."/>
            <person name="Liu L."/>
            <person name="Boyd J.A."/>
            <person name="Deng Y."/>
            <person name="Parks D.H."/>
            <person name="Jiang X."/>
            <person name="Yin X."/>
            <person name="Woodcroft B.J."/>
            <person name="Tyson G.W."/>
            <person name="Hugenholtz P."/>
            <person name="Polz M.F."/>
            <person name="Zhang T."/>
        </authorList>
    </citation>
    <scope>NUCLEOTIDE SEQUENCE</scope>
    <source>
        <strain evidence="8">HKST-UBA03</strain>
    </source>
</reference>
<evidence type="ECO:0000313" key="8">
    <source>
        <dbReference type="EMBL" id="MCA9392247.1"/>
    </source>
</evidence>
<evidence type="ECO:0000256" key="6">
    <source>
        <dbReference type="ARBA" id="ARBA00049348"/>
    </source>
</evidence>
<dbReference type="InterPro" id="IPR036388">
    <property type="entry name" value="WH-like_DNA-bd_sf"/>
</dbReference>
<evidence type="ECO:0000256" key="4">
    <source>
        <dbReference type="ARBA" id="ARBA00022763"/>
    </source>
</evidence>
<dbReference type="GO" id="GO:0003908">
    <property type="term" value="F:methylated-DNA-[protein]-cysteine S-methyltransferase activity"/>
    <property type="evidence" value="ECO:0007669"/>
    <property type="project" value="UniProtKB-EC"/>
</dbReference>
<dbReference type="PROSITE" id="PS00374">
    <property type="entry name" value="MGMT"/>
    <property type="match status" value="1"/>
</dbReference>
<comment type="catalytic activity">
    <reaction evidence="6">
        <text>a 6-O-methyl-2'-deoxyguanosine in DNA + L-cysteinyl-[protein] = S-methyl-L-cysteinyl-[protein] + a 2'-deoxyguanosine in DNA</text>
        <dbReference type="Rhea" id="RHEA:24000"/>
        <dbReference type="Rhea" id="RHEA-COMP:10131"/>
        <dbReference type="Rhea" id="RHEA-COMP:10132"/>
        <dbReference type="Rhea" id="RHEA-COMP:11367"/>
        <dbReference type="Rhea" id="RHEA-COMP:11368"/>
        <dbReference type="ChEBI" id="CHEBI:29950"/>
        <dbReference type="ChEBI" id="CHEBI:82612"/>
        <dbReference type="ChEBI" id="CHEBI:85445"/>
        <dbReference type="ChEBI" id="CHEBI:85448"/>
        <dbReference type="EC" id="2.1.1.63"/>
    </reaction>
</comment>
<name>A0A955RS95_UNCKA</name>
<protein>
    <submittedName>
        <fullName evidence="8">MGMT family protein</fullName>
    </submittedName>
</protein>
<dbReference type="PANTHER" id="PTHR42942">
    <property type="entry name" value="6-O-METHYLGUANINE DNA METHYLTRANSFERASE"/>
    <property type="match status" value="1"/>
</dbReference>
<dbReference type="SUPFAM" id="SSF46767">
    <property type="entry name" value="Methylated DNA-protein cysteine methyltransferase, C-terminal domain"/>
    <property type="match status" value="1"/>
</dbReference>
<evidence type="ECO:0000256" key="1">
    <source>
        <dbReference type="ARBA" id="ARBA00001286"/>
    </source>
</evidence>
<evidence type="ECO:0000313" key="9">
    <source>
        <dbReference type="Proteomes" id="UP000751518"/>
    </source>
</evidence>
<dbReference type="InterPro" id="IPR036217">
    <property type="entry name" value="MethylDNA_cys_MeTrfase_DNAb"/>
</dbReference>
<accession>A0A955RS95</accession>
<dbReference type="EMBL" id="JAGQKZ010000030">
    <property type="protein sequence ID" value="MCA9392247.1"/>
    <property type="molecule type" value="Genomic_DNA"/>
</dbReference>
<keyword evidence="4" id="KW-0227">DNA damage</keyword>
<evidence type="ECO:0000256" key="3">
    <source>
        <dbReference type="ARBA" id="ARBA00022679"/>
    </source>
</evidence>
<comment type="catalytic activity">
    <reaction evidence="1">
        <text>a 4-O-methyl-thymidine in DNA + L-cysteinyl-[protein] = a thymidine in DNA + S-methyl-L-cysteinyl-[protein]</text>
        <dbReference type="Rhea" id="RHEA:53428"/>
        <dbReference type="Rhea" id="RHEA-COMP:10131"/>
        <dbReference type="Rhea" id="RHEA-COMP:10132"/>
        <dbReference type="Rhea" id="RHEA-COMP:13555"/>
        <dbReference type="Rhea" id="RHEA-COMP:13556"/>
        <dbReference type="ChEBI" id="CHEBI:29950"/>
        <dbReference type="ChEBI" id="CHEBI:82612"/>
        <dbReference type="ChEBI" id="CHEBI:137386"/>
        <dbReference type="ChEBI" id="CHEBI:137387"/>
        <dbReference type="EC" id="2.1.1.63"/>
    </reaction>
</comment>
<organism evidence="8 9">
    <name type="scientific">candidate division WWE3 bacterium</name>
    <dbReference type="NCBI Taxonomy" id="2053526"/>
    <lineage>
        <taxon>Bacteria</taxon>
        <taxon>Katanobacteria</taxon>
    </lineage>
</organism>
<dbReference type="InterPro" id="IPR052520">
    <property type="entry name" value="ATL_DNA_repair"/>
</dbReference>
<keyword evidence="3" id="KW-0808">Transferase</keyword>
<feature type="domain" description="Methylated-DNA-[protein]-cysteine S-methyltransferase DNA binding" evidence="7">
    <location>
        <begin position="12"/>
        <end position="71"/>
    </location>
</feature>
<gene>
    <name evidence="8" type="ORF">KC614_03530</name>
</gene>
<dbReference type="Pfam" id="PF01035">
    <property type="entry name" value="DNA_binding_1"/>
    <property type="match status" value="1"/>
</dbReference>
<keyword evidence="5" id="KW-0234">DNA repair</keyword>
<sequence length="126" mass="13927">MDENNMSDGLFDQIREVVKKIPAGKVLTYGDVATLVGTSDARKVGFALHGNRDASIPCHRIVKKSGYLAESYQSPHDPLMQDESKTGEFNFSNRDEQAILLVNEGVTFAGPYQVDIEKHLAAEMLK</sequence>
<dbReference type="AlphaFoldDB" id="A0A955RS95"/>
<keyword evidence="2" id="KW-0489">Methyltransferase</keyword>
<evidence type="ECO:0000259" key="7">
    <source>
        <dbReference type="Pfam" id="PF01035"/>
    </source>
</evidence>
<dbReference type="Proteomes" id="UP000751518">
    <property type="component" value="Unassembled WGS sequence"/>
</dbReference>
<dbReference type="PANTHER" id="PTHR42942:SF1">
    <property type="entry name" value="ALKYLTRANSFERASE-LIKE PROTEIN 1"/>
    <property type="match status" value="1"/>
</dbReference>
<reference evidence="8" key="1">
    <citation type="submission" date="2020-04" db="EMBL/GenBank/DDBJ databases">
        <authorList>
            <person name="Zhang T."/>
        </authorList>
    </citation>
    <scope>NUCLEOTIDE SEQUENCE</scope>
    <source>
        <strain evidence="8">HKST-UBA03</strain>
    </source>
</reference>
<dbReference type="GO" id="GO:0032259">
    <property type="term" value="P:methylation"/>
    <property type="evidence" value="ECO:0007669"/>
    <property type="project" value="UniProtKB-KW"/>
</dbReference>
<dbReference type="InterPro" id="IPR001497">
    <property type="entry name" value="MethylDNA_cys_MeTrfase_AS"/>
</dbReference>
<dbReference type="Gene3D" id="1.10.10.10">
    <property type="entry name" value="Winged helix-like DNA-binding domain superfamily/Winged helix DNA-binding domain"/>
    <property type="match status" value="1"/>
</dbReference>
<evidence type="ECO:0000256" key="5">
    <source>
        <dbReference type="ARBA" id="ARBA00023204"/>
    </source>
</evidence>
<proteinExistence type="predicted"/>